<dbReference type="InterPro" id="IPR005835">
    <property type="entry name" value="NTP_transferase_dom"/>
</dbReference>
<dbReference type="InterPro" id="IPR005771">
    <property type="entry name" value="GalU_uridylyltTrfase_bac/arc"/>
</dbReference>
<dbReference type="SUPFAM" id="SSF53448">
    <property type="entry name" value="Nucleotide-diphospho-sugar transferases"/>
    <property type="match status" value="1"/>
</dbReference>
<proteinExistence type="inferred from homology"/>
<dbReference type="OrthoDB" id="4085494at2"/>
<comment type="catalytic activity">
    <reaction evidence="5">
        <text>alpha-D-glucose 1-phosphate + UTP + H(+) = UDP-alpha-D-glucose + diphosphate</text>
        <dbReference type="Rhea" id="RHEA:19889"/>
        <dbReference type="ChEBI" id="CHEBI:15378"/>
        <dbReference type="ChEBI" id="CHEBI:33019"/>
        <dbReference type="ChEBI" id="CHEBI:46398"/>
        <dbReference type="ChEBI" id="CHEBI:58601"/>
        <dbReference type="ChEBI" id="CHEBI:58885"/>
        <dbReference type="EC" id="2.7.7.9"/>
    </reaction>
</comment>
<feature type="domain" description="Nucleotidyl transferase" evidence="6">
    <location>
        <begin position="8"/>
        <end position="121"/>
    </location>
</feature>
<name>A0A640RZ86_9ACTN</name>
<keyword evidence="4" id="KW-0548">Nucleotidyltransferase</keyword>
<dbReference type="GO" id="GO:0003983">
    <property type="term" value="F:UTP:glucose-1-phosphate uridylyltransferase activity"/>
    <property type="evidence" value="ECO:0007669"/>
    <property type="project" value="UniProtKB-EC"/>
</dbReference>
<comment type="similarity">
    <text evidence="1">Belongs to the UDPGP type 2 family.</text>
</comment>
<dbReference type="Gene3D" id="3.90.550.10">
    <property type="entry name" value="Spore Coat Polysaccharide Biosynthesis Protein SpsA, Chain A"/>
    <property type="match status" value="1"/>
</dbReference>
<evidence type="ECO:0000256" key="3">
    <source>
        <dbReference type="ARBA" id="ARBA00022679"/>
    </source>
</evidence>
<dbReference type="GO" id="GO:0006011">
    <property type="term" value="P:UDP-alpha-D-glucose metabolic process"/>
    <property type="evidence" value="ECO:0007669"/>
    <property type="project" value="InterPro"/>
</dbReference>
<dbReference type="EMBL" id="BLIN01000001">
    <property type="protein sequence ID" value="GFE03752.1"/>
    <property type="molecule type" value="Genomic_DNA"/>
</dbReference>
<sequence length="271" mass="29046">MTRTITRAVVAAGGAGTKMAPITRIFPKEMLPVGRTPILEHLVGELRAAGMSDVLFVISSRKSQIASYFGSGAAYGMDFSYRIQDDGAGPGAPTLHAETWTQGQPFVLAFGDNLIRGAADGQEPLRRLVRSGSAECSVLTRLFPAGNVPPHETLLGAAAPPITGTGPYDAAFGKDLLDHTGARWVHACAARWVLGAFVFEALRECPPRSNGELYLIDAVRRWISAGNELRAVPLLPTEFRFNCDNWETYADAVATLRASTPHAPTQQGASR</sequence>
<dbReference type="Proteomes" id="UP000435837">
    <property type="component" value="Unassembled WGS sequence"/>
</dbReference>
<evidence type="ECO:0000256" key="1">
    <source>
        <dbReference type="ARBA" id="ARBA00006890"/>
    </source>
</evidence>
<dbReference type="PANTHER" id="PTHR43197:SF1">
    <property type="entry name" value="UTP--GLUCOSE-1-PHOSPHATE URIDYLYLTRANSFERASE"/>
    <property type="match status" value="1"/>
</dbReference>
<gene>
    <name evidence="7" type="ORF">Scani_00200</name>
</gene>
<organism evidence="7 8">
    <name type="scientific">Streptomyces caniferus</name>
    <dbReference type="NCBI Taxonomy" id="285557"/>
    <lineage>
        <taxon>Bacteria</taxon>
        <taxon>Bacillati</taxon>
        <taxon>Actinomycetota</taxon>
        <taxon>Actinomycetes</taxon>
        <taxon>Kitasatosporales</taxon>
        <taxon>Streptomycetaceae</taxon>
        <taxon>Streptomyces</taxon>
    </lineage>
</organism>
<keyword evidence="3" id="KW-0808">Transferase</keyword>
<evidence type="ECO:0000313" key="7">
    <source>
        <dbReference type="EMBL" id="GFE03752.1"/>
    </source>
</evidence>
<accession>A0A640RZ86</accession>
<dbReference type="AlphaFoldDB" id="A0A640RZ86"/>
<evidence type="ECO:0000313" key="8">
    <source>
        <dbReference type="Proteomes" id="UP000435837"/>
    </source>
</evidence>
<comment type="caution">
    <text evidence="7">The sequence shown here is derived from an EMBL/GenBank/DDBJ whole genome shotgun (WGS) entry which is preliminary data.</text>
</comment>
<dbReference type="Pfam" id="PF00483">
    <property type="entry name" value="NTP_transferase"/>
    <property type="match status" value="1"/>
</dbReference>
<evidence type="ECO:0000259" key="6">
    <source>
        <dbReference type="Pfam" id="PF00483"/>
    </source>
</evidence>
<evidence type="ECO:0000256" key="2">
    <source>
        <dbReference type="ARBA" id="ARBA00012415"/>
    </source>
</evidence>
<dbReference type="InterPro" id="IPR029044">
    <property type="entry name" value="Nucleotide-diphossugar_trans"/>
</dbReference>
<dbReference type="PANTHER" id="PTHR43197">
    <property type="entry name" value="UTP--GLUCOSE-1-PHOSPHATE URIDYLYLTRANSFERASE"/>
    <property type="match status" value="1"/>
</dbReference>
<reference evidence="7 8" key="1">
    <citation type="submission" date="2019-12" db="EMBL/GenBank/DDBJ databases">
        <title>Whole genome shotgun sequence of Streptomyces caniferus NBRC 15389.</title>
        <authorList>
            <person name="Ichikawa N."/>
            <person name="Kimura A."/>
            <person name="Kitahashi Y."/>
            <person name="Komaki H."/>
            <person name="Tamura T."/>
        </authorList>
    </citation>
    <scope>NUCLEOTIDE SEQUENCE [LARGE SCALE GENOMIC DNA]</scope>
    <source>
        <strain evidence="7 8">NBRC 15389</strain>
    </source>
</reference>
<evidence type="ECO:0000256" key="5">
    <source>
        <dbReference type="ARBA" id="ARBA00048128"/>
    </source>
</evidence>
<protein>
    <recommendedName>
        <fullName evidence="2">UTP--glucose-1-phosphate uridylyltransferase</fullName>
        <ecNumber evidence="2">2.7.7.9</ecNumber>
    </recommendedName>
</protein>
<dbReference type="RefSeq" id="WP_159468760.1">
    <property type="nucleotide sequence ID" value="NZ_BAAATH010000008.1"/>
</dbReference>
<evidence type="ECO:0000256" key="4">
    <source>
        <dbReference type="ARBA" id="ARBA00022695"/>
    </source>
</evidence>
<dbReference type="EC" id="2.7.7.9" evidence="2"/>